<gene>
    <name evidence="2" type="ORF">M2283_004204</name>
</gene>
<evidence type="ECO:0000259" key="1">
    <source>
        <dbReference type="Pfam" id="PF12680"/>
    </source>
</evidence>
<evidence type="ECO:0000313" key="3">
    <source>
        <dbReference type="Proteomes" id="UP001160499"/>
    </source>
</evidence>
<name>A0ABT6LKQ9_9ACTN</name>
<comment type="caution">
    <text evidence="2">The sequence shown here is derived from an EMBL/GenBank/DDBJ whole genome shotgun (WGS) entry which is preliminary data.</text>
</comment>
<dbReference type="Proteomes" id="UP001160499">
    <property type="component" value="Unassembled WGS sequence"/>
</dbReference>
<protein>
    <submittedName>
        <fullName evidence="2">Ketosteroid isomerase-like protein</fullName>
    </submittedName>
</protein>
<dbReference type="SUPFAM" id="SSF54427">
    <property type="entry name" value="NTF2-like"/>
    <property type="match status" value="1"/>
</dbReference>
<dbReference type="Pfam" id="PF12680">
    <property type="entry name" value="SnoaL_2"/>
    <property type="match status" value="1"/>
</dbReference>
<dbReference type="InterPro" id="IPR037401">
    <property type="entry name" value="SnoaL-like"/>
</dbReference>
<evidence type="ECO:0000313" key="2">
    <source>
        <dbReference type="EMBL" id="MDH6216886.1"/>
    </source>
</evidence>
<keyword evidence="3" id="KW-1185">Reference proteome</keyword>
<feature type="domain" description="SnoaL-like" evidence="1">
    <location>
        <begin position="16"/>
        <end position="128"/>
    </location>
</feature>
<dbReference type="Gene3D" id="3.10.450.50">
    <property type="match status" value="1"/>
</dbReference>
<dbReference type="RefSeq" id="WP_280877834.1">
    <property type="nucleotide sequence ID" value="NZ_JARXVH010000006.1"/>
</dbReference>
<dbReference type="EMBL" id="JARXVH010000006">
    <property type="protein sequence ID" value="MDH6216886.1"/>
    <property type="molecule type" value="Genomic_DNA"/>
</dbReference>
<reference evidence="2 3" key="1">
    <citation type="submission" date="2023-04" db="EMBL/GenBank/DDBJ databases">
        <title>Forest soil microbial communities from Buena Vista Peninsula, Colon Province, Panama.</title>
        <authorList>
            <person name="Bouskill N."/>
        </authorList>
    </citation>
    <scope>NUCLEOTIDE SEQUENCE [LARGE SCALE GENOMIC DNA]</scope>
    <source>
        <strain evidence="2 3">GGS1</strain>
    </source>
</reference>
<accession>A0ABT6LKQ9</accession>
<organism evidence="2 3">
    <name type="scientific">Streptomyces pseudovenezuelae</name>
    <dbReference type="NCBI Taxonomy" id="67350"/>
    <lineage>
        <taxon>Bacteria</taxon>
        <taxon>Bacillati</taxon>
        <taxon>Actinomycetota</taxon>
        <taxon>Actinomycetes</taxon>
        <taxon>Kitasatosporales</taxon>
        <taxon>Streptomycetaceae</taxon>
        <taxon>Streptomyces</taxon>
        <taxon>Streptomyces aurantiacus group</taxon>
    </lineage>
</organism>
<dbReference type="InterPro" id="IPR032710">
    <property type="entry name" value="NTF2-like_dom_sf"/>
</dbReference>
<proteinExistence type="predicted"/>
<sequence>MSEHSELTEQTRDVAKQWFTALTGGDFPTALGVLADDVEWINYRVVPGYNDDMKWIGTFHTRDDVAASVGVFAGQCDVISEELLDLAVDGDKAAGVIYEVSRVKETGQVFEITFTHWLTVRDGRIVRWESHTDPSTIIRALRGDAPEDDGS</sequence>